<feature type="region of interest" description="Disordered" evidence="7">
    <location>
        <begin position="269"/>
        <end position="357"/>
    </location>
</feature>
<dbReference type="EMBL" id="MCFI01000019">
    <property type="protein sequence ID" value="ORY77802.1"/>
    <property type="molecule type" value="Genomic_DNA"/>
</dbReference>
<feature type="compositionally biased region" description="Polar residues" evidence="7">
    <location>
        <begin position="282"/>
        <end position="294"/>
    </location>
</feature>
<evidence type="ECO:0000256" key="7">
    <source>
        <dbReference type="SAM" id="MobiDB-lite"/>
    </source>
</evidence>
<organism evidence="9 10">
    <name type="scientific">Protomyces lactucae-debilis</name>
    <dbReference type="NCBI Taxonomy" id="2754530"/>
    <lineage>
        <taxon>Eukaryota</taxon>
        <taxon>Fungi</taxon>
        <taxon>Dikarya</taxon>
        <taxon>Ascomycota</taxon>
        <taxon>Taphrinomycotina</taxon>
        <taxon>Taphrinomycetes</taxon>
        <taxon>Taphrinales</taxon>
        <taxon>Protomycetaceae</taxon>
        <taxon>Protomyces</taxon>
    </lineage>
</organism>
<evidence type="ECO:0000256" key="5">
    <source>
        <dbReference type="ARBA" id="ARBA00023136"/>
    </source>
</evidence>
<keyword evidence="3 6" id="KW-0256">Endoplasmic reticulum</keyword>
<dbReference type="RefSeq" id="XP_040723187.1">
    <property type="nucleotide sequence ID" value="XM_040869936.1"/>
</dbReference>
<dbReference type="AlphaFoldDB" id="A0A1Y2F1N1"/>
<keyword evidence="4 6" id="KW-1133">Transmembrane helix</keyword>
<evidence type="ECO:0000256" key="1">
    <source>
        <dbReference type="ARBA" id="ARBA00004477"/>
    </source>
</evidence>
<evidence type="ECO:0000256" key="3">
    <source>
        <dbReference type="ARBA" id="ARBA00022824"/>
    </source>
</evidence>
<protein>
    <recommendedName>
        <fullName evidence="6">Reticulon-like protein</fullName>
    </recommendedName>
</protein>
<keyword evidence="2 6" id="KW-0812">Transmembrane</keyword>
<proteinExistence type="predicted"/>
<feature type="compositionally biased region" description="Basic and acidic residues" evidence="7">
    <location>
        <begin position="329"/>
        <end position="344"/>
    </location>
</feature>
<dbReference type="GeneID" id="63786535"/>
<feature type="domain" description="Reticulon" evidence="8">
    <location>
        <begin position="51"/>
        <end position="241"/>
    </location>
</feature>
<dbReference type="PROSITE" id="PS50845">
    <property type="entry name" value="RETICULON"/>
    <property type="match status" value="1"/>
</dbReference>
<comment type="subcellular location">
    <subcellularLocation>
        <location evidence="1 6">Endoplasmic reticulum membrane</location>
        <topology evidence="1 6">Multi-pass membrane protein</topology>
    </subcellularLocation>
</comment>
<name>A0A1Y2F1N1_PROLT</name>
<dbReference type="OMA" id="TGLMKQY"/>
<evidence type="ECO:0000256" key="4">
    <source>
        <dbReference type="ARBA" id="ARBA00022989"/>
    </source>
</evidence>
<dbReference type="Pfam" id="PF02453">
    <property type="entry name" value="Reticulon"/>
    <property type="match status" value="1"/>
</dbReference>
<evidence type="ECO:0000313" key="10">
    <source>
        <dbReference type="Proteomes" id="UP000193685"/>
    </source>
</evidence>
<dbReference type="GO" id="GO:0005789">
    <property type="term" value="C:endoplasmic reticulum membrane"/>
    <property type="evidence" value="ECO:0007669"/>
    <property type="project" value="UniProtKB-SubCell"/>
</dbReference>
<comment type="caution">
    <text evidence="9">The sequence shown here is derived from an EMBL/GenBank/DDBJ whole genome shotgun (WGS) entry which is preliminary data.</text>
</comment>
<accession>A0A1Y2F1N1</accession>
<feature type="transmembrane region" description="Helical" evidence="6">
    <location>
        <begin position="163"/>
        <end position="192"/>
    </location>
</feature>
<reference evidence="9 10" key="1">
    <citation type="submission" date="2016-07" db="EMBL/GenBank/DDBJ databases">
        <title>Pervasive Adenine N6-methylation of Active Genes in Fungi.</title>
        <authorList>
            <consortium name="DOE Joint Genome Institute"/>
            <person name="Mondo S.J."/>
            <person name="Dannebaum R.O."/>
            <person name="Kuo R.C."/>
            <person name="Labutti K."/>
            <person name="Haridas S."/>
            <person name="Kuo A."/>
            <person name="Salamov A."/>
            <person name="Ahrendt S.R."/>
            <person name="Lipzen A."/>
            <person name="Sullivan W."/>
            <person name="Andreopoulos W.B."/>
            <person name="Clum A."/>
            <person name="Lindquist E."/>
            <person name="Daum C."/>
            <person name="Ramamoorthy G.K."/>
            <person name="Gryganskyi A."/>
            <person name="Culley D."/>
            <person name="Magnuson J.K."/>
            <person name="James T.Y."/>
            <person name="O'Malley M.A."/>
            <person name="Stajich J.E."/>
            <person name="Spatafora J.W."/>
            <person name="Visel A."/>
            <person name="Grigoriev I.V."/>
        </authorList>
    </citation>
    <scope>NUCLEOTIDE SEQUENCE [LARGE SCALE GENOMIC DNA]</scope>
    <source>
        <strain evidence="9 10">12-1054</strain>
    </source>
</reference>
<evidence type="ECO:0000256" key="2">
    <source>
        <dbReference type="ARBA" id="ARBA00022692"/>
    </source>
</evidence>
<evidence type="ECO:0000313" key="9">
    <source>
        <dbReference type="EMBL" id="ORY77802.1"/>
    </source>
</evidence>
<evidence type="ECO:0000259" key="8">
    <source>
        <dbReference type="PROSITE" id="PS50845"/>
    </source>
</evidence>
<evidence type="ECO:0000256" key="6">
    <source>
        <dbReference type="RuleBase" id="RU363132"/>
    </source>
</evidence>
<keyword evidence="10" id="KW-1185">Reference proteome</keyword>
<comment type="caution">
    <text evidence="6">Lacks conserved residue(s) required for the propagation of feature annotation.</text>
</comment>
<dbReference type="Proteomes" id="UP000193685">
    <property type="component" value="Unassembled WGS sequence"/>
</dbReference>
<sequence>MHRQTQRPRRTSPGITPPAAVKEADRVVEEFQALGSKIEGDHPIGRYHSFFYDMLTWKYPRASGLILATLLTTLIVSKSVNLPKLAFRALWVVLASTTSLELAGQFVFRSNEGLVAKFAPKQLITLDRARVDPVFDELFSLTNFFLTEAQRLLFVKNAKHTTVAFVLSFVAYNLIKFLPLSALIGIAILLAFSMPPVYLRHRQVIDAQLAKAQEVSTQHYEQVKSAASKQAGVASDRARSVAIDLGNKVGVNVHQYIGGPGPVMSESVHAELAKQPKEASKKQSPSENKMTTAPTEAISAFTSKVPESAPSVGGADAAPIPKTTVSPPVEEHVKDSASHDDYVKPAESVQNKDAIPI</sequence>
<dbReference type="OrthoDB" id="567788at2759"/>
<feature type="compositionally biased region" description="Basic and acidic residues" evidence="7">
    <location>
        <begin position="269"/>
        <end position="281"/>
    </location>
</feature>
<dbReference type="InterPro" id="IPR003388">
    <property type="entry name" value="Reticulon"/>
</dbReference>
<gene>
    <name evidence="9" type="ORF">BCR37DRAFT_382706</name>
</gene>
<dbReference type="STRING" id="56484.A0A1Y2F1N1"/>
<keyword evidence="5 6" id="KW-0472">Membrane</keyword>